<dbReference type="HOGENOM" id="CLU_641550_0_0_1"/>
<protein>
    <recommendedName>
        <fullName evidence="7">GOST seven transmembrane domain-containing protein</fullName>
    </recommendedName>
</protein>
<dbReference type="Proteomes" id="UP000026961">
    <property type="component" value="Chromosome 1"/>
</dbReference>
<evidence type="ECO:0000256" key="3">
    <source>
        <dbReference type="ARBA" id="ARBA00022729"/>
    </source>
</evidence>
<evidence type="ECO:0000313" key="8">
    <source>
        <dbReference type="EnsemblPlants" id="OGLUM01G40310.1"/>
    </source>
</evidence>
<evidence type="ECO:0000256" key="4">
    <source>
        <dbReference type="ARBA" id="ARBA00022989"/>
    </source>
</evidence>
<evidence type="ECO:0000313" key="9">
    <source>
        <dbReference type="Proteomes" id="UP000026961"/>
    </source>
</evidence>
<dbReference type="InterPro" id="IPR053937">
    <property type="entry name" value="GOST_TM"/>
</dbReference>
<accession>A0A0D9YGZ6</accession>
<dbReference type="GO" id="GO:0005794">
    <property type="term" value="C:Golgi apparatus"/>
    <property type="evidence" value="ECO:0007669"/>
    <property type="project" value="TreeGrafter"/>
</dbReference>
<keyword evidence="4 6" id="KW-1133">Transmembrane helix</keyword>
<evidence type="ECO:0000256" key="2">
    <source>
        <dbReference type="ARBA" id="ARBA00022692"/>
    </source>
</evidence>
<proteinExistence type="predicted"/>
<reference evidence="8" key="2">
    <citation type="submission" date="2015-04" db="UniProtKB">
        <authorList>
            <consortium name="EnsemblPlants"/>
        </authorList>
    </citation>
    <scope>IDENTIFICATION</scope>
</reference>
<reference evidence="8" key="1">
    <citation type="submission" date="2013-08" db="EMBL/GenBank/DDBJ databases">
        <title>Oryza genome evolution.</title>
        <authorList>
            <person name="Wing R.A."/>
            <person name="Panaud O."/>
            <person name="Oliveira A.C."/>
        </authorList>
    </citation>
    <scope>NUCLEOTIDE SEQUENCE</scope>
</reference>
<keyword evidence="3" id="KW-0732">Signal</keyword>
<feature type="transmembrane region" description="Helical" evidence="6">
    <location>
        <begin position="149"/>
        <end position="170"/>
    </location>
</feature>
<evidence type="ECO:0000259" key="7">
    <source>
        <dbReference type="Pfam" id="PF06814"/>
    </source>
</evidence>
<feature type="transmembrane region" description="Helical" evidence="6">
    <location>
        <begin position="20"/>
        <end position="39"/>
    </location>
</feature>
<dbReference type="PANTHER" id="PTHR21229">
    <property type="entry name" value="LUNG SEVEN TRANSMEMBRANE RECEPTOR"/>
    <property type="match status" value="1"/>
</dbReference>
<name>A0A0D9YGZ6_9ORYZ</name>
<dbReference type="GO" id="GO:0016020">
    <property type="term" value="C:membrane"/>
    <property type="evidence" value="ECO:0007669"/>
    <property type="project" value="UniProtKB-SubCell"/>
</dbReference>
<evidence type="ECO:0000256" key="5">
    <source>
        <dbReference type="ARBA" id="ARBA00023136"/>
    </source>
</evidence>
<dbReference type="Gramene" id="OGLUM01G40310.1">
    <property type="protein sequence ID" value="OGLUM01G40310.1"/>
    <property type="gene ID" value="OGLUM01G40310"/>
</dbReference>
<feature type="transmembrane region" description="Helical" evidence="6">
    <location>
        <begin position="200"/>
        <end position="222"/>
    </location>
</feature>
<dbReference type="Pfam" id="PF06814">
    <property type="entry name" value="GOST_TM"/>
    <property type="match status" value="1"/>
</dbReference>
<dbReference type="AlphaFoldDB" id="A0A0D9YGZ6"/>
<comment type="subcellular location">
    <subcellularLocation>
        <location evidence="1">Membrane</location>
        <topology evidence="1">Multi-pass membrane protein</topology>
    </subcellularLocation>
</comment>
<sequence length="428" mass="46810">MDVRVELSDSNPDGGEDPVAMVYSFFAVCYGVFLIAWLHRTLARGCSTARPVHDVMSGLLAALMLHCLTAAAHDGRYTSVVAGTARGWNVRCLALRLVKNAMLFPVVALIGAGWSLPEPFVQARELNVLTVQVYMAIATTLSGDGGVAWTWGHAFVLVQLACCVAVLMPMGRAIRALRKEADTDDKAARRLGKLALFRQLYLAVAVYLYHTWMAVFILKLLVGASSGYRWASVAVDEAAALAFYLFMFCMFSPAEEDIQLEEYTEELIQGGRALAGSKRRSLIKTKGCWLRRWRCIPREQHKEGSTSGGGGGDGAADEDSVQLHKRWIPLPADAPRGKLHEVVLGEEEESSTAFIESRFVPPTKLGPSLGVLIASLRFSVGVGGADSDNGENRSSNIQQVLHRHERPAPPRFLTLRRALGGRRRCSGR</sequence>
<keyword evidence="9" id="KW-1185">Reference proteome</keyword>
<evidence type="ECO:0000256" key="6">
    <source>
        <dbReference type="SAM" id="Phobius"/>
    </source>
</evidence>
<feature type="domain" description="GOST seven transmembrane" evidence="7">
    <location>
        <begin position="19"/>
        <end position="255"/>
    </location>
</feature>
<keyword evidence="2 6" id="KW-0812">Transmembrane</keyword>
<dbReference type="eggNOG" id="KOG2569">
    <property type="taxonomic scope" value="Eukaryota"/>
</dbReference>
<reference evidence="8" key="3">
    <citation type="submission" date="2018-05" db="EMBL/GenBank/DDBJ databases">
        <title>OgluRS3 (Oryza glumaepatula Reference Sequence Version 3).</title>
        <authorList>
            <person name="Zhang J."/>
            <person name="Kudrna D."/>
            <person name="Lee S."/>
            <person name="Talag J."/>
            <person name="Welchert J."/>
            <person name="Wing R.A."/>
        </authorList>
    </citation>
    <scope>NUCLEOTIDE SEQUENCE [LARGE SCALE GENOMIC DNA]</scope>
</reference>
<evidence type="ECO:0000256" key="1">
    <source>
        <dbReference type="ARBA" id="ARBA00004141"/>
    </source>
</evidence>
<organism evidence="8">
    <name type="scientific">Oryza glumipatula</name>
    <dbReference type="NCBI Taxonomy" id="40148"/>
    <lineage>
        <taxon>Eukaryota</taxon>
        <taxon>Viridiplantae</taxon>
        <taxon>Streptophyta</taxon>
        <taxon>Embryophyta</taxon>
        <taxon>Tracheophyta</taxon>
        <taxon>Spermatophyta</taxon>
        <taxon>Magnoliopsida</taxon>
        <taxon>Liliopsida</taxon>
        <taxon>Poales</taxon>
        <taxon>Poaceae</taxon>
        <taxon>BOP clade</taxon>
        <taxon>Oryzoideae</taxon>
        <taxon>Oryzeae</taxon>
        <taxon>Oryzinae</taxon>
        <taxon>Oryza</taxon>
    </lineage>
</organism>
<dbReference type="PANTHER" id="PTHR21229:SF2">
    <property type="entry name" value="RE59932P"/>
    <property type="match status" value="1"/>
</dbReference>
<feature type="transmembrane region" description="Helical" evidence="6">
    <location>
        <begin position="93"/>
        <end position="114"/>
    </location>
</feature>
<dbReference type="EnsemblPlants" id="OGLUM01G40310.1">
    <property type="protein sequence ID" value="OGLUM01G40310.1"/>
    <property type="gene ID" value="OGLUM01G40310"/>
</dbReference>
<keyword evidence="5 6" id="KW-0472">Membrane</keyword>
<dbReference type="InterPro" id="IPR009637">
    <property type="entry name" value="GPR107/GPR108-like"/>
</dbReference>